<dbReference type="EMBL" id="SRHY01000006">
    <property type="protein sequence ID" value="TFJ93426.1"/>
    <property type="molecule type" value="Genomic_DNA"/>
</dbReference>
<keyword evidence="3" id="KW-1185">Reference proteome</keyword>
<dbReference type="PANTHER" id="PTHR31143">
    <property type="match status" value="1"/>
</dbReference>
<evidence type="ECO:0000313" key="2">
    <source>
        <dbReference type="EMBL" id="TFJ93426.1"/>
    </source>
</evidence>
<dbReference type="InterPro" id="IPR016181">
    <property type="entry name" value="Acyl_CoA_acyltransferase"/>
</dbReference>
<reference evidence="2 3" key="1">
    <citation type="submission" date="2019-03" db="EMBL/GenBank/DDBJ databases">
        <title>Genome sequence of Lentibacillus salicampi ATCC BAA-719.</title>
        <authorList>
            <person name="Maclea K.S."/>
            <person name="Simoes Junior M."/>
        </authorList>
    </citation>
    <scope>NUCLEOTIDE SEQUENCE [LARGE SCALE GENOMIC DNA]</scope>
    <source>
        <strain evidence="2 3">ATCC BAA-719</strain>
    </source>
</reference>
<comment type="caution">
    <text evidence="2">The sequence shown here is derived from an EMBL/GenBank/DDBJ whole genome shotgun (WGS) entry which is preliminary data.</text>
</comment>
<gene>
    <name evidence="2" type="ORF">E4U82_07100</name>
</gene>
<evidence type="ECO:0000313" key="3">
    <source>
        <dbReference type="Proteomes" id="UP000298484"/>
    </source>
</evidence>
<dbReference type="Gene3D" id="3.40.630.30">
    <property type="match status" value="1"/>
</dbReference>
<dbReference type="Proteomes" id="UP000298484">
    <property type="component" value="Unassembled WGS sequence"/>
</dbReference>
<dbReference type="PROSITE" id="PS51186">
    <property type="entry name" value="GNAT"/>
    <property type="match status" value="1"/>
</dbReference>
<evidence type="ECO:0000259" key="1">
    <source>
        <dbReference type="PROSITE" id="PS51186"/>
    </source>
</evidence>
<sequence length="286" mass="32239">MRIRFETSLNRYKQKVEPLLLKKEACNNLMLGIMNRLEQDDSVKHSNACLGLVELNDKPVYAFMQTPPNNWILADVDNTGDDAIRQIARFVHEKAENIPGVIGPPDKANIMIKELEHLRGSTSAVHMKQLIYQLDRVNAISYAGGNLTEATPNDHQLMKNWLMQFGEQANEPMSAERAGHVAEVFIEKRSLYLWKVDDNAVSMVNQSRQTKNGTTINAVFTPDEHKGKGYATAAVAKLSERLLQEGFQFCCLFTDAANPTSNNIYKKIGYYEVGTSVVYKLADNKR</sequence>
<dbReference type="OrthoDB" id="3174529at2"/>
<dbReference type="Pfam" id="PF08445">
    <property type="entry name" value="FR47"/>
    <property type="match status" value="1"/>
</dbReference>
<proteinExistence type="predicted"/>
<dbReference type="InterPro" id="IPR027365">
    <property type="entry name" value="GNAT_acetyltra_YdfB-like"/>
</dbReference>
<feature type="domain" description="N-acetyltransferase" evidence="1">
    <location>
        <begin position="145"/>
        <end position="286"/>
    </location>
</feature>
<name>A0A4Y9ACA6_9BACI</name>
<dbReference type="InterPro" id="IPR013653">
    <property type="entry name" value="GCN5-like_dom"/>
</dbReference>
<accession>A0A4Y9ACA6</accession>
<dbReference type="InterPro" id="IPR000182">
    <property type="entry name" value="GNAT_dom"/>
</dbReference>
<protein>
    <submittedName>
        <fullName evidence="2">GNAT family N-acetyltransferase</fullName>
    </submittedName>
</protein>
<dbReference type="RefSeq" id="WP_135109508.1">
    <property type="nucleotide sequence ID" value="NZ_SRHY01000006.1"/>
</dbReference>
<keyword evidence="2" id="KW-0808">Transferase</keyword>
<organism evidence="2 3">
    <name type="scientific">Lentibacillus salicampi</name>
    <dbReference type="NCBI Taxonomy" id="175306"/>
    <lineage>
        <taxon>Bacteria</taxon>
        <taxon>Bacillati</taxon>
        <taxon>Bacillota</taxon>
        <taxon>Bacilli</taxon>
        <taxon>Bacillales</taxon>
        <taxon>Bacillaceae</taxon>
        <taxon>Lentibacillus</taxon>
    </lineage>
</organism>
<dbReference type="AlphaFoldDB" id="A0A4Y9ACA6"/>
<dbReference type="PANTHER" id="PTHR31143:SF2">
    <property type="entry name" value="FR47-LIKE DOMAIN-CONTAINING PROTEIN-RELATED"/>
    <property type="match status" value="1"/>
</dbReference>
<dbReference type="GO" id="GO:0016747">
    <property type="term" value="F:acyltransferase activity, transferring groups other than amino-acyl groups"/>
    <property type="evidence" value="ECO:0007669"/>
    <property type="project" value="InterPro"/>
</dbReference>
<dbReference type="SUPFAM" id="SSF55729">
    <property type="entry name" value="Acyl-CoA N-acyltransferases (Nat)"/>
    <property type="match status" value="1"/>
</dbReference>